<evidence type="ECO:0000313" key="1">
    <source>
        <dbReference type="EMBL" id="EAP88529.1"/>
    </source>
</evidence>
<protein>
    <recommendedName>
        <fullName evidence="3">Phosphoribosylpyrophosphate synthetase</fullName>
    </recommendedName>
</protein>
<dbReference type="RefSeq" id="WP_013187197.1">
    <property type="nucleotide sequence ID" value="NC_014230.1"/>
</dbReference>
<gene>
    <name evidence="1" type="ordered locus">CA2559_07200</name>
</gene>
<dbReference type="AlphaFoldDB" id="A3U8G2"/>
<dbReference type="EMBL" id="CP002046">
    <property type="protein sequence ID" value="EAP88529.1"/>
    <property type="molecule type" value="Genomic_DNA"/>
</dbReference>
<dbReference type="Proteomes" id="UP000002297">
    <property type="component" value="Chromosome"/>
</dbReference>
<reference evidence="1 2" key="1">
    <citation type="journal article" date="2010" name="J. Bacteriol.">
        <title>The complete genome sequence of Croceibacter atlanticus HTCC2559T.</title>
        <authorList>
            <person name="Oh H.M."/>
            <person name="Kang I."/>
            <person name="Ferriera S."/>
            <person name="Giovannoni S.J."/>
            <person name="Cho J.C."/>
        </authorList>
    </citation>
    <scope>NUCLEOTIDE SEQUENCE [LARGE SCALE GENOMIC DNA]</scope>
    <source>
        <strain evidence="2">ATCC BAA-628 / HTCC2559 / KCTC 12090</strain>
    </source>
</reference>
<proteinExistence type="predicted"/>
<organism evidence="1 2">
    <name type="scientific">Croceibacter atlanticus (strain ATCC BAA-628 / JCM 21780 / CIP 108009 / IAM 15332 / KCTC 12090 / HTCC2559)</name>
    <dbReference type="NCBI Taxonomy" id="216432"/>
    <lineage>
        <taxon>Bacteria</taxon>
        <taxon>Pseudomonadati</taxon>
        <taxon>Bacteroidota</taxon>
        <taxon>Flavobacteriia</taxon>
        <taxon>Flavobacteriales</taxon>
        <taxon>Flavobacteriaceae</taxon>
        <taxon>Croceibacter</taxon>
    </lineage>
</organism>
<dbReference type="HOGENOM" id="CLU_152583_0_0_10"/>
<sequence>MKTKPMKEGYTSLSIAIKDLQEEGYNVDFNLVEEGVEAKSKKKTWPAGKLDVVKFYRFEGATNPSDNSILYVIETEDGEKGLLVDNYDASATQVSKEMLEKLKIHHNE</sequence>
<accession>A3U8G2</accession>
<evidence type="ECO:0008006" key="3">
    <source>
        <dbReference type="Google" id="ProtNLM"/>
    </source>
</evidence>
<dbReference type="GeneID" id="89453213"/>
<dbReference type="eggNOG" id="COG2207">
    <property type="taxonomic scope" value="Bacteria"/>
</dbReference>
<evidence type="ECO:0000313" key="2">
    <source>
        <dbReference type="Proteomes" id="UP000002297"/>
    </source>
</evidence>
<keyword evidence="2" id="KW-1185">Reference proteome</keyword>
<dbReference type="STRING" id="216432.CA2559_07200"/>
<dbReference type="KEGG" id="cat:CA2559_07200"/>
<name>A3U8G2_CROAH</name>